<accession>A0A1H7G7N2</accession>
<dbReference type="InterPro" id="IPR029069">
    <property type="entry name" value="HotDog_dom_sf"/>
</dbReference>
<dbReference type="SUPFAM" id="SSF54637">
    <property type="entry name" value="Thioesterase/thiol ester dehydrase-isomerase"/>
    <property type="match status" value="1"/>
</dbReference>
<gene>
    <name evidence="2" type="ORF">SAMN04487910_0282</name>
</gene>
<dbReference type="AlphaFoldDB" id="A0A1H7G7N2"/>
<proteinExistence type="predicted"/>
<dbReference type="InterPro" id="IPR039375">
    <property type="entry name" value="NodN-like"/>
</dbReference>
<dbReference type="Pfam" id="PF01575">
    <property type="entry name" value="MaoC_dehydratas"/>
    <property type="match status" value="1"/>
</dbReference>
<evidence type="ECO:0000259" key="1">
    <source>
        <dbReference type="Pfam" id="PF01575"/>
    </source>
</evidence>
<protein>
    <submittedName>
        <fullName evidence="2">Acyl dehydratase</fullName>
    </submittedName>
</protein>
<dbReference type="STRING" id="1038014.SAMN04487910_0282"/>
<evidence type="ECO:0000313" key="2">
    <source>
        <dbReference type="EMBL" id="SEK33477.1"/>
    </source>
</evidence>
<reference evidence="2 3" key="1">
    <citation type="submission" date="2016-10" db="EMBL/GenBank/DDBJ databases">
        <authorList>
            <person name="de Groot N.N."/>
        </authorList>
    </citation>
    <scope>NUCLEOTIDE SEQUENCE [LARGE SCALE GENOMIC DNA]</scope>
    <source>
        <strain evidence="2 3">DSM 25232</strain>
    </source>
</reference>
<organism evidence="2 3">
    <name type="scientific">Aquimarina amphilecti</name>
    <dbReference type="NCBI Taxonomy" id="1038014"/>
    <lineage>
        <taxon>Bacteria</taxon>
        <taxon>Pseudomonadati</taxon>
        <taxon>Bacteroidota</taxon>
        <taxon>Flavobacteriia</taxon>
        <taxon>Flavobacteriales</taxon>
        <taxon>Flavobacteriaceae</taxon>
        <taxon>Aquimarina</taxon>
    </lineage>
</organism>
<dbReference type="InterPro" id="IPR002539">
    <property type="entry name" value="MaoC-like_dom"/>
</dbReference>
<name>A0A1H7G7N2_AQUAM</name>
<keyword evidence="3" id="KW-1185">Reference proteome</keyword>
<dbReference type="CDD" id="cd03450">
    <property type="entry name" value="NodN"/>
    <property type="match status" value="1"/>
</dbReference>
<dbReference type="OrthoDB" id="9801735at2"/>
<sequence length="155" mass="17776">MDQLICKNFDEFKAYRGKQLPLGKWLTVTQKMINAFADATKDHQWVHVDLERIKKESPFKKPIAHGFLSVSLLSKMLMDLIDIESLAMGVNYGLNKVRFPHPVMVDSRLRLHSSILMIESYAEKGLKTTWDCSVEIEGLEKPACVAEFVSLMFEK</sequence>
<dbReference type="Gene3D" id="3.10.129.10">
    <property type="entry name" value="Hotdog Thioesterase"/>
    <property type="match status" value="1"/>
</dbReference>
<dbReference type="PANTHER" id="PTHR42993">
    <property type="entry name" value="MAOC-LIKE DEHYDRATASE DOMAIN-CONTAINING PROTEIN"/>
    <property type="match status" value="1"/>
</dbReference>
<dbReference type="PANTHER" id="PTHR42993:SF1">
    <property type="entry name" value="MAOC-LIKE DEHYDRATASE DOMAIN-CONTAINING PROTEIN"/>
    <property type="match status" value="1"/>
</dbReference>
<feature type="domain" description="MaoC-like" evidence="1">
    <location>
        <begin position="18"/>
        <end position="120"/>
    </location>
</feature>
<dbReference type="Proteomes" id="UP000198521">
    <property type="component" value="Unassembled WGS sequence"/>
</dbReference>
<dbReference type="RefSeq" id="WP_091404514.1">
    <property type="nucleotide sequence ID" value="NZ_FOAB01000001.1"/>
</dbReference>
<evidence type="ECO:0000313" key="3">
    <source>
        <dbReference type="Proteomes" id="UP000198521"/>
    </source>
</evidence>
<dbReference type="EMBL" id="FOAB01000001">
    <property type="protein sequence ID" value="SEK33477.1"/>
    <property type="molecule type" value="Genomic_DNA"/>
</dbReference>